<dbReference type="AlphaFoldDB" id="A0A8H3YH07"/>
<keyword evidence="3" id="KW-1185">Reference proteome</keyword>
<evidence type="ECO:0000256" key="1">
    <source>
        <dbReference type="SAM" id="SignalP"/>
    </source>
</evidence>
<accession>A0A8H3YH07</accession>
<gene>
    <name evidence="2" type="ORF">NliqN6_3593</name>
</gene>
<feature type="signal peptide" evidence="1">
    <location>
        <begin position="1"/>
        <end position="17"/>
    </location>
</feature>
<organism evidence="2 3">
    <name type="scientific">Naganishia liquefaciens</name>
    <dbReference type="NCBI Taxonomy" id="104408"/>
    <lineage>
        <taxon>Eukaryota</taxon>
        <taxon>Fungi</taxon>
        <taxon>Dikarya</taxon>
        <taxon>Basidiomycota</taxon>
        <taxon>Agaricomycotina</taxon>
        <taxon>Tremellomycetes</taxon>
        <taxon>Filobasidiales</taxon>
        <taxon>Filobasidiaceae</taxon>
        <taxon>Naganishia</taxon>
    </lineage>
</organism>
<name>A0A8H3YH07_9TREE</name>
<dbReference type="OrthoDB" id="2591392at2759"/>
<sequence>MKFSIIAVALLAAIVKASPIPDTEVAKDEVRPVENSATLSNPAASNSDMLVYTDELTDHVERQGKACAAGLKVSGFARIADYTVYGHDFSGDDLANLYNEGKFDNYGGPIVGGAFIRAGILPGHSEAFVQAQNANYYWHKAGSASDIIPALAPNSGYATYIMGDCSMFQSGSDIHDHCCQ</sequence>
<feature type="chain" id="PRO_5034172259" evidence="1">
    <location>
        <begin position="18"/>
        <end position="180"/>
    </location>
</feature>
<proteinExistence type="predicted"/>
<dbReference type="Proteomes" id="UP000620104">
    <property type="component" value="Unassembled WGS sequence"/>
</dbReference>
<evidence type="ECO:0000313" key="3">
    <source>
        <dbReference type="Proteomes" id="UP000620104"/>
    </source>
</evidence>
<evidence type="ECO:0000313" key="2">
    <source>
        <dbReference type="EMBL" id="GHJ87191.1"/>
    </source>
</evidence>
<protein>
    <submittedName>
        <fullName evidence="2">Uncharacterized protein</fullName>
    </submittedName>
</protein>
<dbReference type="EMBL" id="BLZA01000021">
    <property type="protein sequence ID" value="GHJ87191.1"/>
    <property type="molecule type" value="Genomic_DNA"/>
</dbReference>
<comment type="caution">
    <text evidence="2">The sequence shown here is derived from an EMBL/GenBank/DDBJ whole genome shotgun (WGS) entry which is preliminary data.</text>
</comment>
<reference evidence="2" key="1">
    <citation type="submission" date="2020-07" db="EMBL/GenBank/DDBJ databases">
        <title>Draft Genome Sequence of a Deep-Sea Yeast, Naganishia (Cryptococcus) liquefaciens strain N6.</title>
        <authorList>
            <person name="Han Y.W."/>
            <person name="Kajitani R."/>
            <person name="Morimoto H."/>
            <person name="Parhat M."/>
            <person name="Tsubouchi H."/>
            <person name="Bakenova O."/>
            <person name="Ogata M."/>
            <person name="Argunhan B."/>
            <person name="Aoki R."/>
            <person name="Kajiwara S."/>
            <person name="Itoh T."/>
            <person name="Iwasaki H."/>
        </authorList>
    </citation>
    <scope>NUCLEOTIDE SEQUENCE</scope>
    <source>
        <strain evidence="2">N6</strain>
    </source>
</reference>
<keyword evidence="1" id="KW-0732">Signal</keyword>